<evidence type="ECO:0000256" key="4">
    <source>
        <dbReference type="ARBA" id="ARBA00022801"/>
    </source>
</evidence>
<dbReference type="InterPro" id="IPR036852">
    <property type="entry name" value="Peptidase_S8/S53_dom_sf"/>
</dbReference>
<dbReference type="PANTHER" id="PTHR43806">
    <property type="entry name" value="PEPTIDASE S8"/>
    <property type="match status" value="1"/>
</dbReference>
<accession>A0A1M6RPZ3</accession>
<dbReference type="OrthoDB" id="9798386at2"/>
<proteinExistence type="inferred from homology"/>
<dbReference type="Proteomes" id="UP000183997">
    <property type="component" value="Unassembled WGS sequence"/>
</dbReference>
<organism evidence="8 9">
    <name type="scientific">Desulforamulus aeronauticus DSM 10349</name>
    <dbReference type="NCBI Taxonomy" id="1121421"/>
    <lineage>
        <taxon>Bacteria</taxon>
        <taxon>Bacillati</taxon>
        <taxon>Bacillota</taxon>
        <taxon>Clostridia</taxon>
        <taxon>Eubacteriales</taxon>
        <taxon>Peptococcaceae</taxon>
        <taxon>Desulforamulus</taxon>
    </lineage>
</organism>
<evidence type="ECO:0000259" key="7">
    <source>
        <dbReference type="Pfam" id="PF00082"/>
    </source>
</evidence>
<dbReference type="PROSITE" id="PS00137">
    <property type="entry name" value="SUBTILASE_HIS"/>
    <property type="match status" value="1"/>
</dbReference>
<feature type="domain" description="Peptidase S8/S53" evidence="7">
    <location>
        <begin position="114"/>
        <end position="348"/>
    </location>
</feature>
<dbReference type="GO" id="GO:0046872">
    <property type="term" value="F:metal ion binding"/>
    <property type="evidence" value="ECO:0007669"/>
    <property type="project" value="UniProtKB-KW"/>
</dbReference>
<dbReference type="InterPro" id="IPR023827">
    <property type="entry name" value="Peptidase_S8_Asp-AS"/>
</dbReference>
<dbReference type="GO" id="GO:0006508">
    <property type="term" value="P:proteolysis"/>
    <property type="evidence" value="ECO:0007669"/>
    <property type="project" value="UniProtKB-KW"/>
</dbReference>
<dbReference type="STRING" id="1121421.SAMN02745123_01561"/>
<evidence type="ECO:0000313" key="8">
    <source>
        <dbReference type="EMBL" id="SHK34552.1"/>
    </source>
</evidence>
<dbReference type="InterPro" id="IPR034202">
    <property type="entry name" value="Subtilisin_Carlsberg-like"/>
</dbReference>
<evidence type="ECO:0000256" key="3">
    <source>
        <dbReference type="ARBA" id="ARBA00022723"/>
    </source>
</evidence>
<keyword evidence="5 6" id="KW-0720">Serine protease</keyword>
<dbReference type="GO" id="GO:0004252">
    <property type="term" value="F:serine-type endopeptidase activity"/>
    <property type="evidence" value="ECO:0007669"/>
    <property type="project" value="UniProtKB-UniRule"/>
</dbReference>
<evidence type="ECO:0000256" key="6">
    <source>
        <dbReference type="PROSITE-ProRule" id="PRU01240"/>
    </source>
</evidence>
<reference evidence="9" key="1">
    <citation type="submission" date="2016-11" db="EMBL/GenBank/DDBJ databases">
        <authorList>
            <person name="Varghese N."/>
            <person name="Submissions S."/>
        </authorList>
    </citation>
    <scope>NUCLEOTIDE SEQUENCE [LARGE SCALE GENOMIC DNA]</scope>
    <source>
        <strain evidence="9">DSM 10349</strain>
    </source>
</reference>
<dbReference type="PANTHER" id="PTHR43806:SF11">
    <property type="entry name" value="CEREVISIN-RELATED"/>
    <property type="match status" value="1"/>
</dbReference>
<evidence type="ECO:0000256" key="5">
    <source>
        <dbReference type="ARBA" id="ARBA00022825"/>
    </source>
</evidence>
<dbReference type="Gene3D" id="3.40.50.200">
    <property type="entry name" value="Peptidase S8/S53 domain"/>
    <property type="match status" value="1"/>
</dbReference>
<comment type="similarity">
    <text evidence="1 6">Belongs to the peptidase S8 family.</text>
</comment>
<evidence type="ECO:0000313" key="9">
    <source>
        <dbReference type="Proteomes" id="UP000183997"/>
    </source>
</evidence>
<dbReference type="Pfam" id="PF00082">
    <property type="entry name" value="Peptidase_S8"/>
    <property type="match status" value="1"/>
</dbReference>
<dbReference type="PRINTS" id="PR00723">
    <property type="entry name" value="SUBTILISIN"/>
</dbReference>
<dbReference type="RefSeq" id="WP_072912704.1">
    <property type="nucleotide sequence ID" value="NZ_FRAR01000011.1"/>
</dbReference>
<protein>
    <submittedName>
        <fullName evidence="8">Subtilase family protein</fullName>
    </submittedName>
</protein>
<dbReference type="CDD" id="cd07477">
    <property type="entry name" value="Peptidases_S8_Subtilisin_subset"/>
    <property type="match status" value="1"/>
</dbReference>
<dbReference type="InterPro" id="IPR000209">
    <property type="entry name" value="Peptidase_S8/S53_dom"/>
</dbReference>
<keyword evidence="9" id="KW-1185">Reference proteome</keyword>
<gene>
    <name evidence="8" type="ORF">SAMN02745123_01561</name>
</gene>
<dbReference type="InterPro" id="IPR015500">
    <property type="entry name" value="Peptidase_S8_subtilisin-rel"/>
</dbReference>
<dbReference type="SUPFAM" id="SSF52743">
    <property type="entry name" value="Subtilisin-like"/>
    <property type="match status" value="1"/>
</dbReference>
<dbReference type="InterPro" id="IPR050131">
    <property type="entry name" value="Peptidase_S8_subtilisin-like"/>
</dbReference>
<keyword evidence="2 6" id="KW-0645">Protease</keyword>
<dbReference type="InterPro" id="IPR022398">
    <property type="entry name" value="Peptidase_S8_His-AS"/>
</dbReference>
<keyword evidence="3" id="KW-0479">Metal-binding</keyword>
<evidence type="ECO:0000256" key="2">
    <source>
        <dbReference type="ARBA" id="ARBA00022670"/>
    </source>
</evidence>
<feature type="active site" description="Charge relay system" evidence="6">
    <location>
        <position position="123"/>
    </location>
</feature>
<feature type="active site" description="Charge relay system" evidence="6">
    <location>
        <position position="310"/>
    </location>
</feature>
<keyword evidence="4 6" id="KW-0378">Hydrolase</keyword>
<feature type="active site" description="Charge relay system" evidence="6">
    <location>
        <position position="156"/>
    </location>
</feature>
<name>A0A1M6RPZ3_9FIRM</name>
<dbReference type="EMBL" id="FRAR01000011">
    <property type="protein sequence ID" value="SHK34552.1"/>
    <property type="molecule type" value="Genomic_DNA"/>
</dbReference>
<dbReference type="AlphaFoldDB" id="A0A1M6RPZ3"/>
<dbReference type="PROSITE" id="PS00136">
    <property type="entry name" value="SUBTILASE_ASP"/>
    <property type="match status" value="1"/>
</dbReference>
<sequence length="365" mass="39251">MVDKEKRVRIILFKDPFQRGELTRHHAGLVKWMRAQKPQTLPGINGVICTLPSSISDEEILSTGGVKAVEENFKISLVPWAPVKFKNLWSKYEQIIPWGVQYIGSHLCWQETKGQGVRVAVIDSGIDGNHPNLGDNLKGGVNFVNPGASFADDNGHGTHVAGIIAASDTGTGIIGVAPEAELFAVKVLDKWGEGTVQGAINAIDWCLRNGIHVVNMSFGTDKYSRALEEAVRVAHNRGLLIVAAAGNDGGPDTVDYPAVFDQTISVAAVDQRGRLASYSSSGPEVDLLAPGSNILSTYRWGSFVRQSGSSMATAHISGAVALLKAKYPKEDIHRLRRRLISGARRPKFLAEKGTGAGIARVDLSL</sequence>
<dbReference type="PROSITE" id="PS51892">
    <property type="entry name" value="SUBTILASE"/>
    <property type="match status" value="1"/>
</dbReference>
<evidence type="ECO:0000256" key="1">
    <source>
        <dbReference type="ARBA" id="ARBA00011073"/>
    </source>
</evidence>